<protein>
    <recommendedName>
        <fullName evidence="3">STAS domain-containing protein</fullName>
    </recommendedName>
</protein>
<dbReference type="KEGG" id="acry:AC20117_14475"/>
<keyword evidence="2" id="KW-1185">Reference proteome</keyword>
<organism evidence="1 2">
    <name type="scientific">Crystallibacter crystallopoietes</name>
    <dbReference type="NCBI Taxonomy" id="37928"/>
    <lineage>
        <taxon>Bacteria</taxon>
        <taxon>Bacillati</taxon>
        <taxon>Actinomycetota</taxon>
        <taxon>Actinomycetes</taxon>
        <taxon>Micrococcales</taxon>
        <taxon>Micrococcaceae</taxon>
        <taxon>Crystallibacter</taxon>
    </lineage>
</organism>
<evidence type="ECO:0008006" key="3">
    <source>
        <dbReference type="Google" id="ProtNLM"/>
    </source>
</evidence>
<dbReference type="RefSeq" id="WP_074699143.1">
    <property type="nucleotide sequence ID" value="NZ_FNKH01000002.1"/>
</dbReference>
<sequence>MPHKLRLLVKLDTEPTTATLAVTGCLTENNCLALLPIIRRLRAMVDGMTITVDLSTAKHVEAAAVRILEETGPEVAGYRGGGKAFLTLPTVLPSCQPVKWDA</sequence>
<dbReference type="Proteomes" id="UP000181917">
    <property type="component" value="Unassembled WGS sequence"/>
</dbReference>
<name>A0A1H0ZUA3_9MICC</name>
<accession>A0A1H0ZUA3</accession>
<proteinExistence type="predicted"/>
<dbReference type="STRING" id="37928.SAMN04489742_0566"/>
<evidence type="ECO:0000313" key="1">
    <source>
        <dbReference type="EMBL" id="SDQ30949.1"/>
    </source>
</evidence>
<dbReference type="PROSITE" id="PS51257">
    <property type="entry name" value="PROKAR_LIPOPROTEIN"/>
    <property type="match status" value="1"/>
</dbReference>
<gene>
    <name evidence="1" type="ORF">SAMN04489742_0566</name>
</gene>
<evidence type="ECO:0000313" key="2">
    <source>
        <dbReference type="Proteomes" id="UP000181917"/>
    </source>
</evidence>
<dbReference type="AlphaFoldDB" id="A0A1H0ZUA3"/>
<dbReference type="EMBL" id="FNKH01000002">
    <property type="protein sequence ID" value="SDQ30949.1"/>
    <property type="molecule type" value="Genomic_DNA"/>
</dbReference>
<reference evidence="1 2" key="1">
    <citation type="submission" date="2016-10" db="EMBL/GenBank/DDBJ databases">
        <authorList>
            <person name="de Groot N.N."/>
        </authorList>
    </citation>
    <scope>NUCLEOTIDE SEQUENCE [LARGE SCALE GENOMIC DNA]</scope>
    <source>
        <strain evidence="1 2">DSM 20117</strain>
    </source>
</reference>